<dbReference type="InterPro" id="IPR001082">
    <property type="entry name" value="Pilin"/>
</dbReference>
<dbReference type="NCBIfam" id="TIGR02532">
    <property type="entry name" value="IV_pilin_GFxxxE"/>
    <property type="match status" value="1"/>
</dbReference>
<name>A0ABV0CAV7_9GAMM</name>
<reference evidence="5 6" key="1">
    <citation type="submission" date="2024-04" db="EMBL/GenBank/DDBJ databases">
        <title>WGS of bacteria from Torrens River.</title>
        <authorList>
            <person name="Wyrsch E.R."/>
            <person name="Drigo B."/>
        </authorList>
    </citation>
    <scope>NUCLEOTIDE SEQUENCE [LARGE SCALE GENOMIC DNA]</scope>
    <source>
        <strain evidence="5 6">TWI153</strain>
    </source>
</reference>
<dbReference type="RefSeq" id="WP_206621697.1">
    <property type="nucleotide sequence ID" value="NZ_JBDJOF010000046.1"/>
</dbReference>
<evidence type="ECO:0000256" key="4">
    <source>
        <dbReference type="SAM" id="Phobius"/>
    </source>
</evidence>
<keyword evidence="2" id="KW-0488">Methylation</keyword>
<dbReference type="Gene3D" id="3.30.700.10">
    <property type="entry name" value="Glycoprotein, Type 4 Pilin"/>
    <property type="match status" value="1"/>
</dbReference>
<sequence length="141" mass="14490">MKNQKGFTLIELMIVVAIIAILAAIAIPQYNDYTARAQMSEAYTLASGLKTPIAEAFAQDSDPATSCVVPANAVETGKYVASVEAGGDSPCTIVATMKEEGVNAKAAGKTVTLTFTPDTGAWACSTNAASEVQPKACVTAP</sequence>
<evidence type="ECO:0000313" key="6">
    <source>
        <dbReference type="Proteomes" id="UP001400166"/>
    </source>
</evidence>
<dbReference type="PROSITE" id="PS00409">
    <property type="entry name" value="PROKAR_NTER_METHYL"/>
    <property type="match status" value="1"/>
</dbReference>
<dbReference type="PANTHER" id="PTHR30093">
    <property type="entry name" value="GENERAL SECRETION PATHWAY PROTEIN G"/>
    <property type="match status" value="1"/>
</dbReference>
<keyword evidence="6" id="KW-1185">Reference proteome</keyword>
<protein>
    <submittedName>
        <fullName evidence="5">Pilin</fullName>
    </submittedName>
</protein>
<evidence type="ECO:0000256" key="1">
    <source>
        <dbReference type="ARBA" id="ARBA00005233"/>
    </source>
</evidence>
<dbReference type="SUPFAM" id="SSF54523">
    <property type="entry name" value="Pili subunits"/>
    <property type="match status" value="1"/>
</dbReference>
<accession>A0ABV0CAV7</accession>
<evidence type="ECO:0000256" key="2">
    <source>
        <dbReference type="ARBA" id="ARBA00022481"/>
    </source>
</evidence>
<dbReference type="PANTHER" id="PTHR30093:SF34">
    <property type="entry name" value="PREPILIN PEPTIDASE-DEPENDENT PROTEIN D"/>
    <property type="match status" value="1"/>
</dbReference>
<dbReference type="InterPro" id="IPR045584">
    <property type="entry name" value="Pilin-like"/>
</dbReference>
<dbReference type="EMBL" id="JBDJOF010000046">
    <property type="protein sequence ID" value="MEN5391498.1"/>
    <property type="molecule type" value="Genomic_DNA"/>
</dbReference>
<keyword evidence="4" id="KW-0812">Transmembrane</keyword>
<keyword evidence="4" id="KW-1133">Transmembrane helix</keyword>
<evidence type="ECO:0000256" key="3">
    <source>
        <dbReference type="RuleBase" id="RU000389"/>
    </source>
</evidence>
<organism evidence="5 6">
    <name type="scientific">Stenotrophomonas hibiscicola</name>
    <dbReference type="NCBI Taxonomy" id="86189"/>
    <lineage>
        <taxon>Bacteria</taxon>
        <taxon>Pseudomonadati</taxon>
        <taxon>Pseudomonadota</taxon>
        <taxon>Gammaproteobacteria</taxon>
        <taxon>Lysobacterales</taxon>
        <taxon>Lysobacteraceae</taxon>
        <taxon>Stenotrophomonas</taxon>
        <taxon>Stenotrophomonas maltophilia group</taxon>
    </lineage>
</organism>
<keyword evidence="3" id="KW-0281">Fimbrium</keyword>
<dbReference type="Pfam" id="PF00114">
    <property type="entry name" value="Pilin"/>
    <property type="match status" value="1"/>
</dbReference>
<dbReference type="Pfam" id="PF07963">
    <property type="entry name" value="N_methyl"/>
    <property type="match status" value="1"/>
</dbReference>
<comment type="similarity">
    <text evidence="1 3">Belongs to the N-Me-Phe pilin family.</text>
</comment>
<proteinExistence type="inferred from homology"/>
<gene>
    <name evidence="5" type="ORF">ABE587_16880</name>
</gene>
<comment type="caution">
    <text evidence="5">The sequence shown here is derived from an EMBL/GenBank/DDBJ whole genome shotgun (WGS) entry which is preliminary data.</text>
</comment>
<evidence type="ECO:0000313" key="5">
    <source>
        <dbReference type="EMBL" id="MEN5391498.1"/>
    </source>
</evidence>
<feature type="transmembrane region" description="Helical" evidence="4">
    <location>
        <begin position="12"/>
        <end position="30"/>
    </location>
</feature>
<dbReference type="Proteomes" id="UP001400166">
    <property type="component" value="Unassembled WGS sequence"/>
</dbReference>
<dbReference type="InterPro" id="IPR012902">
    <property type="entry name" value="N_methyl_site"/>
</dbReference>
<keyword evidence="4" id="KW-0472">Membrane</keyword>